<organism evidence="1 2">
    <name type="scientific">Thermophilibacter provencensis</name>
    <dbReference type="NCBI Taxonomy" id="1852386"/>
    <lineage>
        <taxon>Bacteria</taxon>
        <taxon>Bacillati</taxon>
        <taxon>Actinomycetota</taxon>
        <taxon>Coriobacteriia</taxon>
        <taxon>Coriobacteriales</taxon>
        <taxon>Atopobiaceae</taxon>
        <taxon>Thermophilibacter</taxon>
    </lineage>
</organism>
<reference evidence="2" key="1">
    <citation type="submission" date="2023-06" db="EMBL/GenBank/DDBJ databases">
        <title>Identification and characterization of horizontal gene transfer across gut microbiota members of farm animals based on homology search.</title>
        <authorList>
            <person name="Zeman M."/>
            <person name="Kubasova T."/>
            <person name="Jahodarova E."/>
            <person name="Nykrynova M."/>
            <person name="Rychlik I."/>
        </authorList>
    </citation>
    <scope>NUCLEOTIDE SEQUENCE [LARGE SCALE GENOMIC DNA]</scope>
    <source>
        <strain evidence="2">153_Feed</strain>
    </source>
</reference>
<dbReference type="RefSeq" id="WP_289511954.1">
    <property type="nucleotide sequence ID" value="NZ_JAUDEA010000021.1"/>
</dbReference>
<dbReference type="Gene3D" id="3.40.50.1400">
    <property type="match status" value="1"/>
</dbReference>
<evidence type="ECO:0000313" key="2">
    <source>
        <dbReference type="Proteomes" id="UP001529256"/>
    </source>
</evidence>
<reference evidence="1 2" key="2">
    <citation type="submission" date="2023-06" db="EMBL/GenBank/DDBJ databases">
        <title>Identification and characterization of horizontal gene transfer across gut microbiota members of farm animals based on homology search.</title>
        <authorList>
            <person name="Schwarzerova J."/>
            <person name="Nykrynova M."/>
            <person name="Jureckova K."/>
            <person name="Cejkova D."/>
            <person name="Rychlik I."/>
        </authorList>
    </citation>
    <scope>NUCLEOTIDE SEQUENCE [LARGE SCALE GENOMIC DNA]</scope>
    <source>
        <strain evidence="1 2">153_Feed</strain>
    </source>
</reference>
<gene>
    <name evidence="1" type="ORF">QUW25_09395</name>
</gene>
<protein>
    <submittedName>
        <fullName evidence="1">Sirohydrochlorin cobaltochelatase</fullName>
    </submittedName>
</protein>
<accession>A0ABT7V5J6</accession>
<sequence>MADALVIAGCLSGEKNDAGIAALVDELAAAGGADEVLRARTGGRPVGRSLPDVLSDLRARGVRRAHVATTHVANGRLQHEVAEAVRAAAPGFDELRLAPPLLADEKDHAAVAAALDEALPARRGRVVALAGHRGAECEAAFAQLEGALRARGRGDVLVDSPARLVARLAKDPAPEVLLGPFLMALGHHARHDVLDELATSLSADVWPHSLAELPAIRALIVCKLGTCFSSQSFWDGPAVQTVNLSQKL</sequence>
<proteinExistence type="predicted"/>
<dbReference type="Proteomes" id="UP001529256">
    <property type="component" value="Unassembled WGS sequence"/>
</dbReference>
<evidence type="ECO:0000313" key="1">
    <source>
        <dbReference type="EMBL" id="MDM8271878.1"/>
    </source>
</evidence>
<reference evidence="1 2" key="3">
    <citation type="submission" date="2023-06" db="EMBL/GenBank/DDBJ databases">
        <authorList>
            <person name="Zeman M."/>
            <person name="Kubasova T."/>
            <person name="Jahodarova E."/>
            <person name="Nykrynova M."/>
            <person name="Rychlik I."/>
        </authorList>
    </citation>
    <scope>NUCLEOTIDE SEQUENCE [LARGE SCALE GENOMIC DNA]</scope>
    <source>
        <strain evidence="1 2">153_Feed</strain>
    </source>
</reference>
<dbReference type="EMBL" id="JAUDEA010000021">
    <property type="protein sequence ID" value="MDM8271878.1"/>
    <property type="molecule type" value="Genomic_DNA"/>
</dbReference>
<comment type="caution">
    <text evidence="1">The sequence shown here is derived from an EMBL/GenBank/DDBJ whole genome shotgun (WGS) entry which is preliminary data.</text>
</comment>
<dbReference type="Pfam" id="PF06180">
    <property type="entry name" value="CbiK"/>
    <property type="match status" value="1"/>
</dbReference>
<keyword evidence="2" id="KW-1185">Reference proteome</keyword>
<dbReference type="SUPFAM" id="SSF53800">
    <property type="entry name" value="Chelatase"/>
    <property type="match status" value="1"/>
</dbReference>
<dbReference type="InterPro" id="IPR010388">
    <property type="entry name" value="Anaerobic_Co-chelatase"/>
</dbReference>
<name>A0ABT7V5J6_9ACTN</name>